<dbReference type="PANTHER" id="PTHR30246:SF1">
    <property type="entry name" value="2-DEHYDRO-3-DEOXY-6-PHOSPHOGALACTONATE ALDOLASE-RELATED"/>
    <property type="match status" value="1"/>
</dbReference>
<dbReference type="OrthoDB" id="9805177at2"/>
<dbReference type="NCBIfam" id="NF006600">
    <property type="entry name" value="PRK09140.1"/>
    <property type="match status" value="1"/>
</dbReference>
<dbReference type="EC" id="4.1.2.21" evidence="6"/>
<keyword evidence="4 6" id="KW-0456">Lyase</keyword>
<dbReference type="CDD" id="cd00452">
    <property type="entry name" value="KDPG_aldolase"/>
    <property type="match status" value="1"/>
</dbReference>
<dbReference type="PATRIC" id="fig|134601.6.peg.650"/>
<comment type="subunit">
    <text evidence="3">Homotrimer.</text>
</comment>
<keyword evidence="5" id="KW-0119">Carbohydrate metabolism</keyword>
<dbReference type="InterPro" id="IPR013785">
    <property type="entry name" value="Aldolase_TIM"/>
</dbReference>
<evidence type="ECO:0000313" key="7">
    <source>
        <dbReference type="Proteomes" id="UP000062255"/>
    </source>
</evidence>
<dbReference type="EMBL" id="CP012150">
    <property type="protein sequence ID" value="AKS31031.1"/>
    <property type="molecule type" value="Genomic_DNA"/>
</dbReference>
<dbReference type="Pfam" id="PF01081">
    <property type="entry name" value="Aldolase"/>
    <property type="match status" value="1"/>
</dbReference>
<dbReference type="Gene3D" id="3.20.20.70">
    <property type="entry name" value="Aldolase class I"/>
    <property type="match status" value="1"/>
</dbReference>
<organism evidence="6 7">
    <name type="scientific">Mycolicibacterium goodii</name>
    <name type="common">Mycobacterium goodii</name>
    <dbReference type="NCBI Taxonomy" id="134601"/>
    <lineage>
        <taxon>Bacteria</taxon>
        <taxon>Bacillati</taxon>
        <taxon>Actinomycetota</taxon>
        <taxon>Actinomycetes</taxon>
        <taxon>Mycobacteriales</taxon>
        <taxon>Mycobacteriaceae</taxon>
        <taxon>Mycolicibacterium</taxon>
    </lineage>
</organism>
<sequence>MTEPTGLVAILRGVRPDEILAVGGALIAAGFTAIEIPLNSPDPFDSIERLAAAAPEGCAIGAGTVLSVDDVVRAESAGARIMVSPNANPEVIAAAAQRGLRPYPGVATPTEAFSAVDAGARSLKLFPSDAVGISGMKAWRAVLPAEVEMLPVGGVDETNLADWIAAGADGAGLGSNLYRPGDDAADVGRRARTLQDIWSRAQAERNPR</sequence>
<evidence type="ECO:0000256" key="2">
    <source>
        <dbReference type="ARBA" id="ARBA00006906"/>
    </source>
</evidence>
<dbReference type="PROSITE" id="PS00160">
    <property type="entry name" value="ALDOLASE_KDPG_KHG_2"/>
    <property type="match status" value="1"/>
</dbReference>
<dbReference type="SUPFAM" id="SSF51569">
    <property type="entry name" value="Aldolase"/>
    <property type="match status" value="1"/>
</dbReference>
<evidence type="ECO:0000256" key="3">
    <source>
        <dbReference type="ARBA" id="ARBA00011233"/>
    </source>
</evidence>
<dbReference type="InterPro" id="IPR000887">
    <property type="entry name" value="Aldlse_KDPG_KHG"/>
</dbReference>
<reference evidence="6 7" key="1">
    <citation type="submission" date="2015-07" db="EMBL/GenBank/DDBJ databases">
        <title>Complete genome sequence of Mycobacterium goodii X7B, a facultative thermophilic biodesulfurizing bacterium.</title>
        <authorList>
            <person name="Yu B."/>
            <person name="Li F."/>
            <person name="Xu P."/>
        </authorList>
    </citation>
    <scope>NUCLEOTIDE SEQUENCE [LARGE SCALE GENOMIC DNA]</scope>
    <source>
        <strain evidence="6 7">X7B</strain>
    </source>
</reference>
<dbReference type="InterPro" id="IPR031338">
    <property type="entry name" value="KDPG/KHG_AS_2"/>
</dbReference>
<evidence type="ECO:0000256" key="5">
    <source>
        <dbReference type="ARBA" id="ARBA00023277"/>
    </source>
</evidence>
<comment type="similarity">
    <text evidence="2">Belongs to the KHG/KDPG aldolase family.</text>
</comment>
<evidence type="ECO:0000256" key="4">
    <source>
        <dbReference type="ARBA" id="ARBA00023239"/>
    </source>
</evidence>
<dbReference type="PANTHER" id="PTHR30246">
    <property type="entry name" value="2-KETO-3-DEOXY-6-PHOSPHOGLUCONATE ALDOLASE"/>
    <property type="match status" value="1"/>
</dbReference>
<dbReference type="Proteomes" id="UP000062255">
    <property type="component" value="Chromosome"/>
</dbReference>
<accession>A0A0K0X0Q5</accession>
<evidence type="ECO:0000313" key="6">
    <source>
        <dbReference type="EMBL" id="AKS31031.1"/>
    </source>
</evidence>
<evidence type="ECO:0000256" key="1">
    <source>
        <dbReference type="ARBA" id="ARBA00004761"/>
    </source>
</evidence>
<dbReference type="GO" id="GO:0008674">
    <property type="term" value="F:2-dehydro-3-deoxy-6-phosphogalactonate aldolase activity"/>
    <property type="evidence" value="ECO:0007669"/>
    <property type="project" value="UniProtKB-EC"/>
</dbReference>
<gene>
    <name evidence="6" type="ORF">AFA91_03110</name>
</gene>
<comment type="pathway">
    <text evidence="1">Carbohydrate acid metabolism.</text>
</comment>
<protein>
    <submittedName>
        <fullName evidence="6">2-dehydro-3-deoxy-6-phosphogalactonate aldolase</fullName>
        <ecNumber evidence="6">4.1.2.21</ecNumber>
    </submittedName>
</protein>
<dbReference type="STRING" id="134601.AFA91_03110"/>
<proteinExistence type="inferred from homology"/>
<dbReference type="RefSeq" id="WP_049743441.1">
    <property type="nucleotide sequence ID" value="NZ_CP012150.1"/>
</dbReference>
<dbReference type="AlphaFoldDB" id="A0A0K0X0Q5"/>
<dbReference type="KEGG" id="mgo:AFA91_03110"/>
<name>A0A0K0X0Q5_MYCGD</name>